<evidence type="ECO:0000313" key="7">
    <source>
        <dbReference type="EMBL" id="KIM75046.1"/>
    </source>
</evidence>
<dbReference type="FunFam" id="3.50.50.60:FF:000115">
    <property type="entry name" value="Salicylate hydroxylase, putative"/>
    <property type="match status" value="1"/>
</dbReference>
<dbReference type="Pfam" id="PF01494">
    <property type="entry name" value="FAD_binding_3"/>
    <property type="match status" value="1"/>
</dbReference>
<dbReference type="EMBL" id="KN833051">
    <property type="protein sequence ID" value="KIM75046.1"/>
    <property type="molecule type" value="Genomic_DNA"/>
</dbReference>
<dbReference type="STRING" id="765440.A0A0C3F585"/>
<evidence type="ECO:0000256" key="1">
    <source>
        <dbReference type="ARBA" id="ARBA00007992"/>
    </source>
</evidence>
<keyword evidence="4" id="KW-0560">Oxidoreductase</keyword>
<keyword evidence="8" id="KW-1185">Reference proteome</keyword>
<keyword evidence="3" id="KW-0274">FAD</keyword>
<name>A0A0C3F585_PILCF</name>
<evidence type="ECO:0000256" key="4">
    <source>
        <dbReference type="ARBA" id="ARBA00023002"/>
    </source>
</evidence>
<proteinExistence type="inferred from homology"/>
<evidence type="ECO:0000256" key="2">
    <source>
        <dbReference type="ARBA" id="ARBA00022630"/>
    </source>
</evidence>
<reference evidence="7 8" key="1">
    <citation type="submission" date="2014-04" db="EMBL/GenBank/DDBJ databases">
        <authorList>
            <consortium name="DOE Joint Genome Institute"/>
            <person name="Kuo A."/>
            <person name="Tarkka M."/>
            <person name="Buscot F."/>
            <person name="Kohler A."/>
            <person name="Nagy L.G."/>
            <person name="Floudas D."/>
            <person name="Copeland A."/>
            <person name="Barry K.W."/>
            <person name="Cichocki N."/>
            <person name="Veneault-Fourrey C."/>
            <person name="LaButti K."/>
            <person name="Lindquist E.A."/>
            <person name="Lipzen A."/>
            <person name="Lundell T."/>
            <person name="Morin E."/>
            <person name="Murat C."/>
            <person name="Sun H."/>
            <person name="Tunlid A."/>
            <person name="Henrissat B."/>
            <person name="Grigoriev I.V."/>
            <person name="Hibbett D.S."/>
            <person name="Martin F."/>
            <person name="Nordberg H.P."/>
            <person name="Cantor M.N."/>
            <person name="Hua S.X."/>
        </authorList>
    </citation>
    <scope>NUCLEOTIDE SEQUENCE [LARGE SCALE GENOMIC DNA]</scope>
    <source>
        <strain evidence="7 8">F 1598</strain>
    </source>
</reference>
<organism evidence="7 8">
    <name type="scientific">Piloderma croceum (strain F 1598)</name>
    <dbReference type="NCBI Taxonomy" id="765440"/>
    <lineage>
        <taxon>Eukaryota</taxon>
        <taxon>Fungi</taxon>
        <taxon>Dikarya</taxon>
        <taxon>Basidiomycota</taxon>
        <taxon>Agaricomycotina</taxon>
        <taxon>Agaricomycetes</taxon>
        <taxon>Agaricomycetidae</taxon>
        <taxon>Atheliales</taxon>
        <taxon>Atheliaceae</taxon>
        <taxon>Piloderma</taxon>
    </lineage>
</organism>
<dbReference type="InParanoid" id="A0A0C3F585"/>
<dbReference type="Gene3D" id="3.50.50.60">
    <property type="entry name" value="FAD/NAD(P)-binding domain"/>
    <property type="match status" value="1"/>
</dbReference>
<evidence type="ECO:0000256" key="5">
    <source>
        <dbReference type="ARBA" id="ARBA00023033"/>
    </source>
</evidence>
<dbReference type="Proteomes" id="UP000054166">
    <property type="component" value="Unassembled WGS sequence"/>
</dbReference>
<dbReference type="SUPFAM" id="SSF51905">
    <property type="entry name" value="FAD/NAD(P)-binding domain"/>
    <property type="match status" value="1"/>
</dbReference>
<evidence type="ECO:0000259" key="6">
    <source>
        <dbReference type="Pfam" id="PF01494"/>
    </source>
</evidence>
<dbReference type="PANTHER" id="PTHR13789:SF147">
    <property type="entry name" value="PUTATIVE (AFU_ORTHOLOGUE AFUA_2G01950)-RELATED"/>
    <property type="match status" value="1"/>
</dbReference>
<dbReference type="OrthoDB" id="1878542at2759"/>
<dbReference type="GO" id="GO:0004497">
    <property type="term" value="F:monooxygenase activity"/>
    <property type="evidence" value="ECO:0007669"/>
    <property type="project" value="UniProtKB-KW"/>
</dbReference>
<comment type="similarity">
    <text evidence="1">Belongs to the paxM FAD-dependent monooxygenase family.</text>
</comment>
<gene>
    <name evidence="7" type="ORF">PILCRDRAFT_827601</name>
</gene>
<accession>A0A0C3F585</accession>
<dbReference type="InterPro" id="IPR002938">
    <property type="entry name" value="FAD-bd"/>
</dbReference>
<sequence length="472" mass="52563">MPAKSTSADNLKANIPDLQIVIVGAGIGGLVAGIGFNRAGFTNIVIHESAKEIAEVGAGIQISPNLSRLLRRWGVLEDLRGYAVALEKNSIRRYENDAEIGSSPFMPQVEQQFGAPLWVVHRADLQMVLLKAARKAGINVQTGHHVDVVDFGSDGTPNVSPVRRPRYKVNNGEWLDADVIICADGIKSHTRRDMMKIYGQTDHAENTGDAAYRVTIPREKLLGRPELLKLVDESVSYRWIGPGGHIMVYPIRNHQLFNMVLLHPDRCDTEESWTATGPKSNMTKFYSSWSPTVRALLDLVEDDEIPEWQLKIHRPLVSWIEGNVALMGDACHPTLPYVAQGAAQAAEDAAVLAVVLSLINDKADIHTALLIYSELRKSRGETVVASASKTRDALHLPDGPEQIRRDEAIGKASRGESNSPDLWGDRLFQAWMWGVDIQQQAVDRFEHLYRQTLAKKQVHSEARRNFLQERNF</sequence>
<feature type="domain" description="FAD-binding" evidence="6">
    <location>
        <begin position="18"/>
        <end position="385"/>
    </location>
</feature>
<keyword evidence="2" id="KW-0285">Flavoprotein</keyword>
<dbReference type="InterPro" id="IPR036188">
    <property type="entry name" value="FAD/NAD-bd_sf"/>
</dbReference>
<evidence type="ECO:0000313" key="8">
    <source>
        <dbReference type="Proteomes" id="UP000054166"/>
    </source>
</evidence>
<protein>
    <recommendedName>
        <fullName evidence="6">FAD-binding domain-containing protein</fullName>
    </recommendedName>
</protein>
<dbReference type="SUPFAM" id="SSF54373">
    <property type="entry name" value="FAD-linked reductases, C-terminal domain"/>
    <property type="match status" value="1"/>
</dbReference>
<dbReference type="InterPro" id="IPR050493">
    <property type="entry name" value="FAD-dep_Monooxygenase_BioMet"/>
</dbReference>
<reference evidence="8" key="2">
    <citation type="submission" date="2015-01" db="EMBL/GenBank/DDBJ databases">
        <title>Evolutionary Origins and Diversification of the Mycorrhizal Mutualists.</title>
        <authorList>
            <consortium name="DOE Joint Genome Institute"/>
            <consortium name="Mycorrhizal Genomics Consortium"/>
            <person name="Kohler A."/>
            <person name="Kuo A."/>
            <person name="Nagy L.G."/>
            <person name="Floudas D."/>
            <person name="Copeland A."/>
            <person name="Barry K.W."/>
            <person name="Cichocki N."/>
            <person name="Veneault-Fourrey C."/>
            <person name="LaButti K."/>
            <person name="Lindquist E.A."/>
            <person name="Lipzen A."/>
            <person name="Lundell T."/>
            <person name="Morin E."/>
            <person name="Murat C."/>
            <person name="Riley R."/>
            <person name="Ohm R."/>
            <person name="Sun H."/>
            <person name="Tunlid A."/>
            <person name="Henrissat B."/>
            <person name="Grigoriev I.V."/>
            <person name="Hibbett D.S."/>
            <person name="Martin F."/>
        </authorList>
    </citation>
    <scope>NUCLEOTIDE SEQUENCE [LARGE SCALE GENOMIC DNA]</scope>
    <source>
        <strain evidence="8">F 1598</strain>
    </source>
</reference>
<dbReference type="GO" id="GO:0071949">
    <property type="term" value="F:FAD binding"/>
    <property type="evidence" value="ECO:0007669"/>
    <property type="project" value="InterPro"/>
</dbReference>
<evidence type="ECO:0000256" key="3">
    <source>
        <dbReference type="ARBA" id="ARBA00022827"/>
    </source>
</evidence>
<dbReference type="PANTHER" id="PTHR13789">
    <property type="entry name" value="MONOOXYGENASE"/>
    <property type="match status" value="1"/>
</dbReference>
<dbReference type="AlphaFoldDB" id="A0A0C3F585"/>
<dbReference type="HOGENOM" id="CLU_009665_19_3_1"/>
<keyword evidence="5" id="KW-0503">Monooxygenase</keyword>
<dbReference type="PRINTS" id="PR00420">
    <property type="entry name" value="RNGMNOXGNASE"/>
</dbReference>